<name>A0A0F5J9Q1_9BACT</name>
<dbReference type="AlphaFoldDB" id="A0A0F5J9Q1"/>
<dbReference type="Pfam" id="PF13102">
    <property type="entry name" value="Phage_int_SAM_5"/>
    <property type="match status" value="1"/>
</dbReference>
<comment type="caution">
    <text evidence="2">The sequence shown here is derived from an EMBL/GenBank/DDBJ whole genome shotgun (WGS) entry which is preliminary data.</text>
</comment>
<evidence type="ECO:0000313" key="3">
    <source>
        <dbReference type="Proteomes" id="UP000033035"/>
    </source>
</evidence>
<keyword evidence="3" id="KW-1185">Reference proteome</keyword>
<dbReference type="PATRIC" id="fig|1203610.3.peg.3437"/>
<feature type="domain" description="Phage integrase SAM-like" evidence="1">
    <location>
        <begin position="14"/>
        <end position="67"/>
    </location>
</feature>
<dbReference type="InterPro" id="IPR025269">
    <property type="entry name" value="SAM-like_dom"/>
</dbReference>
<protein>
    <recommendedName>
        <fullName evidence="1">Phage integrase SAM-like domain-containing protein</fullName>
    </recommendedName>
</protein>
<dbReference type="RefSeq" id="WP_199884260.1">
    <property type="nucleotide sequence ID" value="NZ_KQ033919.1"/>
</dbReference>
<accession>A0A0F5J9Q1</accession>
<gene>
    <name evidence="2" type="ORF">HMPREF1536_03373</name>
</gene>
<feature type="non-terminal residue" evidence="2">
    <location>
        <position position="67"/>
    </location>
</feature>
<sequence>MTTVKTRKGKHLLLTECIRRRVESKRSMGKDSTADLYQAAGHRFLEFLGEKDIYLSEITPTQVSDFQ</sequence>
<reference evidence="2 3" key="1">
    <citation type="submission" date="2013-04" db="EMBL/GenBank/DDBJ databases">
        <title>The Genome Sequence of Parabacteroides gordonii DSM 23371.</title>
        <authorList>
            <consortium name="The Broad Institute Genomics Platform"/>
            <person name="Earl A."/>
            <person name="Ward D."/>
            <person name="Feldgarden M."/>
            <person name="Gevers D."/>
            <person name="Martens E."/>
            <person name="Sakamoto M."/>
            <person name="Benno Y."/>
            <person name="Suzuki N."/>
            <person name="Matsunaga N."/>
            <person name="Koshihara K."/>
            <person name="Seki M."/>
            <person name="Komiya H."/>
            <person name="Walker B."/>
            <person name="Young S."/>
            <person name="Zeng Q."/>
            <person name="Gargeya S."/>
            <person name="Fitzgerald M."/>
            <person name="Haas B."/>
            <person name="Abouelleil A."/>
            <person name="Allen A.W."/>
            <person name="Alvarado L."/>
            <person name="Arachchi H.M."/>
            <person name="Berlin A.M."/>
            <person name="Chapman S.B."/>
            <person name="Gainer-Dewar J."/>
            <person name="Goldberg J."/>
            <person name="Griggs A."/>
            <person name="Gujja S."/>
            <person name="Hansen M."/>
            <person name="Howarth C."/>
            <person name="Imamovic A."/>
            <person name="Ireland A."/>
            <person name="Larimer J."/>
            <person name="McCowan C."/>
            <person name="Murphy C."/>
            <person name="Pearson M."/>
            <person name="Poon T.W."/>
            <person name="Priest M."/>
            <person name="Roberts A."/>
            <person name="Saif S."/>
            <person name="Shea T."/>
            <person name="Sisk P."/>
            <person name="Sykes S."/>
            <person name="Wortman J."/>
            <person name="Nusbaum C."/>
            <person name="Birren B."/>
        </authorList>
    </citation>
    <scope>NUCLEOTIDE SEQUENCE [LARGE SCALE GENOMIC DNA]</scope>
    <source>
        <strain evidence="2 3">MS-1</strain>
    </source>
</reference>
<proteinExistence type="predicted"/>
<evidence type="ECO:0000259" key="1">
    <source>
        <dbReference type="Pfam" id="PF13102"/>
    </source>
</evidence>
<organism evidence="2 3">
    <name type="scientific">Parabacteroides gordonii MS-1 = DSM 23371</name>
    <dbReference type="NCBI Taxonomy" id="1203610"/>
    <lineage>
        <taxon>Bacteria</taxon>
        <taxon>Pseudomonadati</taxon>
        <taxon>Bacteroidota</taxon>
        <taxon>Bacteroidia</taxon>
        <taxon>Bacteroidales</taxon>
        <taxon>Tannerellaceae</taxon>
        <taxon>Parabacteroides</taxon>
    </lineage>
</organism>
<dbReference type="EMBL" id="AQHW01000016">
    <property type="protein sequence ID" value="KKB54453.1"/>
    <property type="molecule type" value="Genomic_DNA"/>
</dbReference>
<dbReference type="Proteomes" id="UP000033035">
    <property type="component" value="Unassembled WGS sequence"/>
</dbReference>
<dbReference type="HOGENOM" id="CLU_2818604_0_0_10"/>
<evidence type="ECO:0000313" key="2">
    <source>
        <dbReference type="EMBL" id="KKB54453.1"/>
    </source>
</evidence>